<name>A0A1F5ZLL0_9BACT</name>
<sequence>MKKLKDFILKKRVWVIAAAFIFVIPSSVYAINKGYSHFQVKQIVDQAKILSVAGKHEEAIAVLLLSENKWATKSLKGEVVSELEKNRDLEEQIPEATESGVVIESPIPSPTPKIVKTESKQIPPPISSPSLTITTYSPSPTVGYSPSPNIQYPSFYYNPTPIEDTGSIERERAYLELELNRLTSLYEETKLRYEQSLEDITKPIIDAITAEFTRRGIPLSSDVYSQAVTQAIEPYVNRNKLDKESALRTIQYQIDLIHISLGY</sequence>
<reference evidence="2 3" key="1">
    <citation type="journal article" date="2016" name="Nat. Commun.">
        <title>Thousands of microbial genomes shed light on interconnected biogeochemical processes in an aquifer system.</title>
        <authorList>
            <person name="Anantharaman K."/>
            <person name="Brown C.T."/>
            <person name="Hug L.A."/>
            <person name="Sharon I."/>
            <person name="Castelle C.J."/>
            <person name="Probst A.J."/>
            <person name="Thomas B.C."/>
            <person name="Singh A."/>
            <person name="Wilkins M.J."/>
            <person name="Karaoz U."/>
            <person name="Brodie E.L."/>
            <person name="Williams K.H."/>
            <person name="Hubbard S.S."/>
            <person name="Banfield J.F."/>
        </authorList>
    </citation>
    <scope>NUCLEOTIDE SEQUENCE [LARGE SCALE GENOMIC DNA]</scope>
</reference>
<dbReference type="STRING" id="1798375.A2773_01465"/>
<evidence type="ECO:0000313" key="2">
    <source>
        <dbReference type="EMBL" id="OGG12987.1"/>
    </source>
</evidence>
<accession>A0A1F5ZLL0</accession>
<proteinExistence type="predicted"/>
<dbReference type="Proteomes" id="UP000177383">
    <property type="component" value="Unassembled WGS sequence"/>
</dbReference>
<gene>
    <name evidence="2" type="ORF">A2773_01465</name>
</gene>
<organism evidence="2 3">
    <name type="scientific">Candidatus Gottesmanbacteria bacterium RIFCSPHIGHO2_01_FULL_39_10</name>
    <dbReference type="NCBI Taxonomy" id="1798375"/>
    <lineage>
        <taxon>Bacteria</taxon>
        <taxon>Candidatus Gottesmaniibacteriota</taxon>
    </lineage>
</organism>
<evidence type="ECO:0000256" key="1">
    <source>
        <dbReference type="SAM" id="MobiDB-lite"/>
    </source>
</evidence>
<dbReference type="EMBL" id="MFJE01000064">
    <property type="protein sequence ID" value="OGG12987.1"/>
    <property type="molecule type" value="Genomic_DNA"/>
</dbReference>
<evidence type="ECO:0000313" key="3">
    <source>
        <dbReference type="Proteomes" id="UP000177383"/>
    </source>
</evidence>
<comment type="caution">
    <text evidence="2">The sequence shown here is derived from an EMBL/GenBank/DDBJ whole genome shotgun (WGS) entry which is preliminary data.</text>
</comment>
<dbReference type="AlphaFoldDB" id="A0A1F5ZLL0"/>
<feature type="region of interest" description="Disordered" evidence="1">
    <location>
        <begin position="113"/>
        <end position="134"/>
    </location>
</feature>
<protein>
    <submittedName>
        <fullName evidence="2">Uncharacterized protein</fullName>
    </submittedName>
</protein>